<evidence type="ECO:0000256" key="2">
    <source>
        <dbReference type="SAM" id="MobiDB-lite"/>
    </source>
</evidence>
<dbReference type="Gene3D" id="1.10.287.1490">
    <property type="match status" value="1"/>
</dbReference>
<accession>A0AAU8JJF5</accession>
<dbReference type="RefSeq" id="WP_190879766.1">
    <property type="nucleotide sequence ID" value="NZ_CP159837.1"/>
</dbReference>
<sequence>MSQTEKPTIQSLQTEVTHLNQELQMRDQLVQQLSQELFRLVKGKSEIIPHPQADQDCQAQVKRLREQLQGVEEQVQFYQEQIAGRDREIVELRQSVEELTDRSRMLEQVVQQLPDIYRQKFAERMAPVKEKVEMLQRENQKLHAELQSVSYRLAVRSRRQSGRLDLPSFSEGSGSVSLPSLGNPSLGNA</sequence>
<evidence type="ECO:0000256" key="1">
    <source>
        <dbReference type="SAM" id="Coils"/>
    </source>
</evidence>
<feature type="coiled-coil region" evidence="1">
    <location>
        <begin position="54"/>
        <end position="152"/>
    </location>
</feature>
<dbReference type="AlphaFoldDB" id="A0AAU8JJF5"/>
<protein>
    <submittedName>
        <fullName evidence="3">Npun_F5560 family protein</fullName>
    </submittedName>
</protein>
<feature type="compositionally biased region" description="Polar residues" evidence="2">
    <location>
        <begin position="170"/>
        <end position="189"/>
    </location>
</feature>
<gene>
    <name evidence="3" type="ORF">ABWT76_001091</name>
</gene>
<evidence type="ECO:0000313" key="3">
    <source>
        <dbReference type="EMBL" id="XCM38256.1"/>
    </source>
</evidence>
<reference evidence="3" key="1">
    <citation type="submission" date="2024-07" db="EMBL/GenBank/DDBJ databases">
        <authorList>
            <person name="Kim Y.J."/>
            <person name="Jeong J.Y."/>
        </authorList>
    </citation>
    <scope>NUCLEOTIDE SEQUENCE</scope>
    <source>
        <strain evidence="3">GIHE-MW2</strain>
    </source>
</reference>
<keyword evidence="1" id="KW-0175">Coiled coil</keyword>
<dbReference type="InterPro" id="IPR054639">
    <property type="entry name" value="Npun_F5560-like"/>
</dbReference>
<dbReference type="EMBL" id="CP159837">
    <property type="protein sequence ID" value="XCM38256.1"/>
    <property type="molecule type" value="Genomic_DNA"/>
</dbReference>
<organism evidence="3">
    <name type="scientific">Planktothricoides raciborskii GIHE-MW2</name>
    <dbReference type="NCBI Taxonomy" id="2792601"/>
    <lineage>
        <taxon>Bacteria</taxon>
        <taxon>Bacillati</taxon>
        <taxon>Cyanobacteriota</taxon>
        <taxon>Cyanophyceae</taxon>
        <taxon>Oscillatoriophycideae</taxon>
        <taxon>Oscillatoriales</taxon>
        <taxon>Oscillatoriaceae</taxon>
        <taxon>Planktothricoides</taxon>
    </lineage>
</organism>
<name>A0AAU8JJF5_9CYAN</name>
<dbReference type="NCBIfam" id="NF045622">
    <property type="entry name" value="Npun_F5560_fam"/>
    <property type="match status" value="1"/>
</dbReference>
<feature type="region of interest" description="Disordered" evidence="2">
    <location>
        <begin position="165"/>
        <end position="189"/>
    </location>
</feature>
<proteinExistence type="predicted"/>